<reference evidence="8 9" key="1">
    <citation type="submission" date="2023-03" db="EMBL/GenBank/DDBJ databases">
        <title>High recombination rates correlate with genetic variation in Cardiocondyla obscurior ants.</title>
        <authorList>
            <person name="Errbii M."/>
        </authorList>
    </citation>
    <scope>NUCLEOTIDE SEQUENCE [LARGE SCALE GENOMIC DNA]</scope>
    <source>
        <strain evidence="8">Alpha-2009</strain>
        <tissue evidence="8">Whole body</tissue>
    </source>
</reference>
<dbReference type="Gene3D" id="2.40.10.10">
    <property type="entry name" value="Trypsin-like serine proteases"/>
    <property type="match status" value="2"/>
</dbReference>
<keyword evidence="4" id="KW-0720">Serine protease</keyword>
<keyword evidence="9" id="KW-1185">Reference proteome</keyword>
<dbReference type="EMBL" id="JADYXP020000005">
    <property type="protein sequence ID" value="KAL0124389.1"/>
    <property type="molecule type" value="Genomic_DNA"/>
</dbReference>
<dbReference type="FunFam" id="2.40.10.10:FF:000068">
    <property type="entry name" value="transmembrane protease serine 2"/>
    <property type="match status" value="1"/>
</dbReference>
<evidence type="ECO:0000256" key="4">
    <source>
        <dbReference type="ARBA" id="ARBA00022825"/>
    </source>
</evidence>
<organism evidence="8 9">
    <name type="scientific">Cardiocondyla obscurior</name>
    <dbReference type="NCBI Taxonomy" id="286306"/>
    <lineage>
        <taxon>Eukaryota</taxon>
        <taxon>Metazoa</taxon>
        <taxon>Ecdysozoa</taxon>
        <taxon>Arthropoda</taxon>
        <taxon>Hexapoda</taxon>
        <taxon>Insecta</taxon>
        <taxon>Pterygota</taxon>
        <taxon>Neoptera</taxon>
        <taxon>Endopterygota</taxon>
        <taxon>Hymenoptera</taxon>
        <taxon>Apocrita</taxon>
        <taxon>Aculeata</taxon>
        <taxon>Formicoidea</taxon>
        <taxon>Formicidae</taxon>
        <taxon>Myrmicinae</taxon>
        <taxon>Cardiocondyla</taxon>
    </lineage>
</organism>
<dbReference type="CDD" id="cd00190">
    <property type="entry name" value="Tryp_SPc"/>
    <property type="match status" value="1"/>
</dbReference>
<dbReference type="GO" id="GO:0006508">
    <property type="term" value="P:proteolysis"/>
    <property type="evidence" value="ECO:0007669"/>
    <property type="project" value="UniProtKB-KW"/>
</dbReference>
<dbReference type="AlphaFoldDB" id="A0AAW2G840"/>
<dbReference type="PRINTS" id="PR00722">
    <property type="entry name" value="CHYMOTRYPSIN"/>
</dbReference>
<evidence type="ECO:0000313" key="8">
    <source>
        <dbReference type="EMBL" id="KAL0124389.1"/>
    </source>
</evidence>
<feature type="signal peptide" evidence="6">
    <location>
        <begin position="1"/>
        <end position="18"/>
    </location>
</feature>
<dbReference type="InterPro" id="IPR009003">
    <property type="entry name" value="Peptidase_S1_PA"/>
</dbReference>
<dbReference type="InterPro" id="IPR043504">
    <property type="entry name" value="Peptidase_S1_PA_chymotrypsin"/>
</dbReference>
<dbReference type="InterPro" id="IPR001254">
    <property type="entry name" value="Trypsin_dom"/>
</dbReference>
<accession>A0AAW2G840</accession>
<sequence>MRALTCFTFIALACATQGDTSSQIIGGKNVPIAKYPFQVSIKYSGQHICSGSIINNRNILTSARCIYRLENLRDNLKIHAGTLWLDIPGAVYDVIDVRIHEKFDEITNDIAVIYLQTPIRYSMLIQSINLLTNDVNLEGKSCMLAGWGHTEIGGDISNNLKEIETTVSSQKECNEISSATNITICTLIKPGLGGCDGDRGGPLIIGGTQIGIVSSYSCGIKKLDVHTKVSSFISWIITNLNN</sequence>
<evidence type="ECO:0000256" key="6">
    <source>
        <dbReference type="SAM" id="SignalP"/>
    </source>
</evidence>
<dbReference type="InterPro" id="IPR050430">
    <property type="entry name" value="Peptidase_S1"/>
</dbReference>
<keyword evidence="2" id="KW-0645">Protease</keyword>
<gene>
    <name evidence="8" type="ORF">PUN28_006311</name>
</gene>
<keyword evidence="6" id="KW-0732">Signal</keyword>
<evidence type="ECO:0000259" key="7">
    <source>
        <dbReference type="PROSITE" id="PS50240"/>
    </source>
</evidence>
<dbReference type="PANTHER" id="PTHR24276">
    <property type="entry name" value="POLYSERASE-RELATED"/>
    <property type="match status" value="1"/>
</dbReference>
<comment type="similarity">
    <text evidence="1">Belongs to the peptidase S1 family.</text>
</comment>
<evidence type="ECO:0000313" key="9">
    <source>
        <dbReference type="Proteomes" id="UP001430953"/>
    </source>
</evidence>
<dbReference type="Pfam" id="PF00089">
    <property type="entry name" value="Trypsin"/>
    <property type="match status" value="1"/>
</dbReference>
<dbReference type="PROSITE" id="PS50240">
    <property type="entry name" value="TRYPSIN_DOM"/>
    <property type="match status" value="1"/>
</dbReference>
<feature type="domain" description="Peptidase S1" evidence="7">
    <location>
        <begin position="24"/>
        <end position="241"/>
    </location>
</feature>
<dbReference type="PANTHER" id="PTHR24276:SF96">
    <property type="entry name" value="PEPTIDASE S1 DOMAIN-CONTAINING PROTEIN"/>
    <property type="match status" value="1"/>
</dbReference>
<dbReference type="SMART" id="SM00020">
    <property type="entry name" value="Tryp_SPc"/>
    <property type="match status" value="1"/>
</dbReference>
<dbReference type="SUPFAM" id="SSF50494">
    <property type="entry name" value="Trypsin-like serine proteases"/>
    <property type="match status" value="1"/>
</dbReference>
<dbReference type="GO" id="GO:0004252">
    <property type="term" value="F:serine-type endopeptidase activity"/>
    <property type="evidence" value="ECO:0007669"/>
    <property type="project" value="InterPro"/>
</dbReference>
<comment type="caution">
    <text evidence="8">The sequence shown here is derived from an EMBL/GenBank/DDBJ whole genome shotgun (WGS) entry which is preliminary data.</text>
</comment>
<name>A0AAW2G840_9HYME</name>
<evidence type="ECO:0000256" key="3">
    <source>
        <dbReference type="ARBA" id="ARBA00022801"/>
    </source>
</evidence>
<keyword evidence="5" id="KW-1015">Disulfide bond</keyword>
<evidence type="ECO:0000256" key="5">
    <source>
        <dbReference type="ARBA" id="ARBA00023157"/>
    </source>
</evidence>
<evidence type="ECO:0000256" key="2">
    <source>
        <dbReference type="ARBA" id="ARBA00022670"/>
    </source>
</evidence>
<keyword evidence="3" id="KW-0378">Hydrolase</keyword>
<dbReference type="InterPro" id="IPR001314">
    <property type="entry name" value="Peptidase_S1A"/>
</dbReference>
<feature type="chain" id="PRO_5043946278" description="Peptidase S1 domain-containing protein" evidence="6">
    <location>
        <begin position="19"/>
        <end position="242"/>
    </location>
</feature>
<evidence type="ECO:0000256" key="1">
    <source>
        <dbReference type="ARBA" id="ARBA00007664"/>
    </source>
</evidence>
<protein>
    <recommendedName>
        <fullName evidence="7">Peptidase S1 domain-containing protein</fullName>
    </recommendedName>
</protein>
<proteinExistence type="inferred from homology"/>
<dbReference type="Proteomes" id="UP001430953">
    <property type="component" value="Unassembled WGS sequence"/>
</dbReference>